<name>A0A5J5B113_9ASTE</name>
<dbReference type="PANTHER" id="PTHR38370:SF1">
    <property type="entry name" value="BETA-1,4-XYLOSIDASE"/>
    <property type="match status" value="1"/>
</dbReference>
<evidence type="ECO:0000256" key="1">
    <source>
        <dbReference type="SAM" id="MobiDB-lite"/>
    </source>
</evidence>
<dbReference type="Proteomes" id="UP000325577">
    <property type="component" value="Linkage Group LG16"/>
</dbReference>
<accession>A0A5J5B113</accession>
<proteinExistence type="predicted"/>
<gene>
    <name evidence="2" type="ORF">F0562_028756</name>
</gene>
<evidence type="ECO:0000313" key="3">
    <source>
        <dbReference type="Proteomes" id="UP000325577"/>
    </source>
</evidence>
<feature type="region of interest" description="Disordered" evidence="1">
    <location>
        <begin position="80"/>
        <end position="100"/>
    </location>
</feature>
<reference evidence="2 3" key="1">
    <citation type="submission" date="2019-09" db="EMBL/GenBank/DDBJ databases">
        <title>A chromosome-level genome assembly of the Chinese tupelo Nyssa sinensis.</title>
        <authorList>
            <person name="Yang X."/>
            <person name="Kang M."/>
            <person name="Yang Y."/>
            <person name="Xiong H."/>
            <person name="Wang M."/>
            <person name="Zhang Z."/>
            <person name="Wang Z."/>
            <person name="Wu H."/>
            <person name="Ma T."/>
            <person name="Liu J."/>
            <person name="Xi Z."/>
        </authorList>
    </citation>
    <scope>NUCLEOTIDE SEQUENCE [LARGE SCALE GENOMIC DNA]</scope>
    <source>
        <strain evidence="2">J267</strain>
        <tissue evidence="2">Leaf</tissue>
    </source>
</reference>
<organism evidence="2 3">
    <name type="scientific">Nyssa sinensis</name>
    <dbReference type="NCBI Taxonomy" id="561372"/>
    <lineage>
        <taxon>Eukaryota</taxon>
        <taxon>Viridiplantae</taxon>
        <taxon>Streptophyta</taxon>
        <taxon>Embryophyta</taxon>
        <taxon>Tracheophyta</taxon>
        <taxon>Spermatophyta</taxon>
        <taxon>Magnoliopsida</taxon>
        <taxon>eudicotyledons</taxon>
        <taxon>Gunneridae</taxon>
        <taxon>Pentapetalae</taxon>
        <taxon>asterids</taxon>
        <taxon>Cornales</taxon>
        <taxon>Nyssaceae</taxon>
        <taxon>Nyssa</taxon>
    </lineage>
</organism>
<sequence length="141" mass="16148">MEGLIPFLFRALKKPRPHHNFRSFSDGSTRSYHVLLASDAIDGSSHRRTRSEFQPPTVDFLQQRSGLEFSHPRSFNKALRSSTHLIPTPDGSSTDHDSLPVLGENCRRDYQIEVNARKGILAYSYQVTASRDTVQRNRHRN</sequence>
<dbReference type="OrthoDB" id="1929722at2759"/>
<dbReference type="EMBL" id="CM018039">
    <property type="protein sequence ID" value="KAA8536278.1"/>
    <property type="molecule type" value="Genomic_DNA"/>
</dbReference>
<evidence type="ECO:0000313" key="2">
    <source>
        <dbReference type="EMBL" id="KAA8536278.1"/>
    </source>
</evidence>
<keyword evidence="3" id="KW-1185">Reference proteome</keyword>
<dbReference type="AlphaFoldDB" id="A0A5J5B113"/>
<protein>
    <submittedName>
        <fullName evidence="2">Uncharacterized protein</fullName>
    </submittedName>
</protein>
<dbReference type="PANTHER" id="PTHR38370">
    <property type="entry name" value="BETA-1,4-XYLOSIDASE"/>
    <property type="match status" value="1"/>
</dbReference>